<dbReference type="InterPro" id="IPR045335">
    <property type="entry name" value="FtsQ_C_sf"/>
</dbReference>
<evidence type="ECO:0000256" key="3">
    <source>
        <dbReference type="ARBA" id="ARBA00022519"/>
    </source>
</evidence>
<dbReference type="PANTHER" id="PTHR35851">
    <property type="entry name" value="CELL DIVISION PROTEIN FTSQ"/>
    <property type="match status" value="1"/>
</dbReference>
<comment type="similarity">
    <text evidence="9">Belongs to the FtsQ/DivIB family. FtsQ subfamily.</text>
</comment>
<evidence type="ECO:0000256" key="9">
    <source>
        <dbReference type="HAMAP-Rule" id="MF_00911"/>
    </source>
</evidence>
<organism evidence="11 12">
    <name type="scientific">Roseateles aquatilis</name>
    <dbReference type="NCBI Taxonomy" id="431061"/>
    <lineage>
        <taxon>Bacteria</taxon>
        <taxon>Pseudomonadati</taxon>
        <taxon>Pseudomonadota</taxon>
        <taxon>Betaproteobacteria</taxon>
        <taxon>Burkholderiales</taxon>
        <taxon>Sphaerotilaceae</taxon>
        <taxon>Roseateles</taxon>
    </lineage>
</organism>
<protein>
    <recommendedName>
        <fullName evidence="9">Cell division protein FtsQ</fullName>
    </recommendedName>
</protein>
<keyword evidence="4 9" id="KW-0132">Cell division</keyword>
<dbReference type="InterPro" id="IPR034746">
    <property type="entry name" value="POTRA"/>
</dbReference>
<comment type="subcellular location">
    <subcellularLocation>
        <location evidence="9">Cell inner membrane</location>
        <topology evidence="9">Single-pass type II membrane protein</topology>
    </subcellularLocation>
    <subcellularLocation>
        <location evidence="1">Membrane</location>
    </subcellularLocation>
    <text evidence="9">Localizes to the division septum.</text>
</comment>
<evidence type="ECO:0000256" key="2">
    <source>
        <dbReference type="ARBA" id="ARBA00022475"/>
    </source>
</evidence>
<keyword evidence="5 9" id="KW-0812">Transmembrane</keyword>
<dbReference type="InterPro" id="IPR005548">
    <property type="entry name" value="Cell_div_FtsQ/DivIB_C"/>
</dbReference>
<dbReference type="GO" id="GO:0090529">
    <property type="term" value="P:cell septum assembly"/>
    <property type="evidence" value="ECO:0007669"/>
    <property type="project" value="InterPro"/>
</dbReference>
<dbReference type="Pfam" id="PF08478">
    <property type="entry name" value="POTRA_1"/>
    <property type="match status" value="1"/>
</dbReference>
<evidence type="ECO:0000259" key="10">
    <source>
        <dbReference type="PROSITE" id="PS51779"/>
    </source>
</evidence>
<comment type="function">
    <text evidence="9">Essential cell division protein. May link together the upstream cell division proteins, which are predominantly cytoplasmic, with the downstream cell division proteins, which are predominantly periplasmic. May control correct divisome assembly.</text>
</comment>
<keyword evidence="7 9" id="KW-0472">Membrane</keyword>
<keyword evidence="2 9" id="KW-1003">Cell membrane</keyword>
<proteinExistence type="inferred from homology"/>
<feature type="domain" description="POTRA" evidence="10">
    <location>
        <begin position="48"/>
        <end position="117"/>
    </location>
</feature>
<keyword evidence="12" id="KW-1185">Reference proteome</keyword>
<feature type="transmembrane region" description="Helical" evidence="9">
    <location>
        <begin position="22"/>
        <end position="43"/>
    </location>
</feature>
<dbReference type="AlphaFoldDB" id="A0A246JM70"/>
<comment type="caution">
    <text evidence="11">The sequence shown here is derived from an EMBL/GenBank/DDBJ whole genome shotgun (WGS) entry which is preliminary data.</text>
</comment>
<comment type="subunit">
    <text evidence="9">Part of a complex composed of FtsB, FtsL and FtsQ.</text>
</comment>
<evidence type="ECO:0000256" key="4">
    <source>
        <dbReference type="ARBA" id="ARBA00022618"/>
    </source>
</evidence>
<keyword evidence="3 9" id="KW-0997">Cell inner membrane</keyword>
<dbReference type="EMBL" id="NIOF01000001">
    <property type="protein sequence ID" value="OWQ93748.1"/>
    <property type="molecule type" value="Genomic_DNA"/>
</dbReference>
<evidence type="ECO:0000256" key="5">
    <source>
        <dbReference type="ARBA" id="ARBA00022692"/>
    </source>
</evidence>
<dbReference type="InterPro" id="IPR013685">
    <property type="entry name" value="POTRA_FtsQ_type"/>
</dbReference>
<evidence type="ECO:0000256" key="7">
    <source>
        <dbReference type="ARBA" id="ARBA00023136"/>
    </source>
</evidence>
<evidence type="ECO:0000313" key="11">
    <source>
        <dbReference type="EMBL" id="OWQ93748.1"/>
    </source>
</evidence>
<evidence type="ECO:0000256" key="1">
    <source>
        <dbReference type="ARBA" id="ARBA00004370"/>
    </source>
</evidence>
<keyword evidence="8 9" id="KW-0131">Cell cycle</keyword>
<dbReference type="InterPro" id="IPR026579">
    <property type="entry name" value="FtsQ"/>
</dbReference>
<dbReference type="GO" id="GO:0032153">
    <property type="term" value="C:cell division site"/>
    <property type="evidence" value="ECO:0007669"/>
    <property type="project" value="UniProtKB-UniRule"/>
</dbReference>
<dbReference type="GO" id="GO:0043093">
    <property type="term" value="P:FtsZ-dependent cytokinesis"/>
    <property type="evidence" value="ECO:0007669"/>
    <property type="project" value="UniProtKB-UniRule"/>
</dbReference>
<sequence>MGATFTHTASPLPPDIRVMNGVAGLLLFGVVLATLAVGVMYLARQPAFAIRSITVEGDVSRNSSASLRANALPRLSGNFLTMNLRKAREAFESVPWVRHATVQRVWPLHLVVTLEEHKPAAYWETKAENADAGSEAVVDTRLVNSFGEVFEANLGDVEDEDLPTLAGPDKTSTAMLSMWRQLDPMTHRKLDEGVARLDLSGRGSWKATLEKGAVVELGRGSEAEVLARYGQFIASIPQITTRYQTSLVSADLRHEAGYAVRLAGVTTVSNAPKGATKKN</sequence>
<evidence type="ECO:0000256" key="6">
    <source>
        <dbReference type="ARBA" id="ARBA00022989"/>
    </source>
</evidence>
<gene>
    <name evidence="9" type="primary">ftsQ</name>
    <name evidence="11" type="ORF">CDN99_04685</name>
</gene>
<dbReference type="RefSeq" id="WP_088382974.1">
    <property type="nucleotide sequence ID" value="NZ_NIOF01000001.1"/>
</dbReference>
<dbReference type="OrthoDB" id="9790370at2"/>
<name>A0A246JM70_9BURK</name>
<evidence type="ECO:0000313" key="12">
    <source>
        <dbReference type="Proteomes" id="UP000197468"/>
    </source>
</evidence>
<dbReference type="Gene3D" id="3.10.20.310">
    <property type="entry name" value="membrane protein fhac"/>
    <property type="match status" value="1"/>
</dbReference>
<dbReference type="GO" id="GO:0005886">
    <property type="term" value="C:plasma membrane"/>
    <property type="evidence" value="ECO:0007669"/>
    <property type="project" value="UniProtKB-SubCell"/>
</dbReference>
<dbReference type="Gene3D" id="3.40.50.11690">
    <property type="entry name" value="Cell division protein FtsQ/DivIB"/>
    <property type="match status" value="1"/>
</dbReference>
<keyword evidence="6 9" id="KW-1133">Transmembrane helix</keyword>
<dbReference type="Pfam" id="PF03799">
    <property type="entry name" value="FtsQ_DivIB_C"/>
    <property type="match status" value="1"/>
</dbReference>
<dbReference type="Proteomes" id="UP000197468">
    <property type="component" value="Unassembled WGS sequence"/>
</dbReference>
<accession>A0A246JM70</accession>
<evidence type="ECO:0000256" key="8">
    <source>
        <dbReference type="ARBA" id="ARBA00023306"/>
    </source>
</evidence>
<dbReference type="PROSITE" id="PS51779">
    <property type="entry name" value="POTRA"/>
    <property type="match status" value="1"/>
</dbReference>
<reference evidence="11 12" key="1">
    <citation type="journal article" date="2008" name="Int. J. Syst. Evol. Microbiol.">
        <title>Description of Roseateles aquatilis sp. nov. and Roseateles terrae sp. nov., in the class Betaproteobacteria, and emended description of the genus Roseateles.</title>
        <authorList>
            <person name="Gomila M."/>
            <person name="Bowien B."/>
            <person name="Falsen E."/>
            <person name="Moore E.R."/>
            <person name="Lalucat J."/>
        </authorList>
    </citation>
    <scope>NUCLEOTIDE SEQUENCE [LARGE SCALE GENOMIC DNA]</scope>
    <source>
        <strain evidence="11 12">CCUG 48205</strain>
    </source>
</reference>
<dbReference type="PANTHER" id="PTHR35851:SF1">
    <property type="entry name" value="CELL DIVISION PROTEIN FTSQ"/>
    <property type="match status" value="1"/>
</dbReference>
<dbReference type="HAMAP" id="MF_00911">
    <property type="entry name" value="FtsQ_subfam"/>
    <property type="match status" value="1"/>
</dbReference>